<dbReference type="GO" id="GO:0030132">
    <property type="term" value="C:clathrin coat of coated pit"/>
    <property type="evidence" value="ECO:0007669"/>
    <property type="project" value="InterPro"/>
</dbReference>
<accession>A0A4W5LV49</accession>
<evidence type="ECO:0000256" key="2">
    <source>
        <dbReference type="ARBA" id="ARBA00005263"/>
    </source>
</evidence>
<keyword evidence="5 6" id="KW-0968">Cytoplasmic vesicle</keyword>
<keyword evidence="3 6" id="KW-0472">Membrane</keyword>
<dbReference type="STRING" id="62062.ENSHHUP00000029857"/>
<name>A0A4W5LV49_9TELE</name>
<dbReference type="GO" id="GO:0006886">
    <property type="term" value="P:intracellular protein transport"/>
    <property type="evidence" value="ECO:0007669"/>
    <property type="project" value="InterPro"/>
</dbReference>
<dbReference type="Ensembl" id="ENSHHUT00000031097.1">
    <property type="protein sequence ID" value="ENSHHUP00000029857.1"/>
    <property type="gene ID" value="ENSHHUG00000019024.1"/>
</dbReference>
<evidence type="ECO:0000256" key="6">
    <source>
        <dbReference type="RuleBase" id="RU363137"/>
    </source>
</evidence>
<reference evidence="8" key="3">
    <citation type="submission" date="2025-09" db="UniProtKB">
        <authorList>
            <consortium name="Ensembl"/>
        </authorList>
    </citation>
    <scope>IDENTIFICATION</scope>
</reference>
<protein>
    <recommendedName>
        <fullName evidence="6">Clathrin light chain</fullName>
    </recommendedName>
</protein>
<evidence type="ECO:0000256" key="3">
    <source>
        <dbReference type="ARBA" id="ARBA00023136"/>
    </source>
</evidence>
<dbReference type="GeneTree" id="ENSGT00940000160186"/>
<dbReference type="GO" id="GO:0030130">
    <property type="term" value="C:clathrin coat of trans-Golgi network vesicle"/>
    <property type="evidence" value="ECO:0007669"/>
    <property type="project" value="InterPro"/>
</dbReference>
<evidence type="ECO:0000256" key="7">
    <source>
        <dbReference type="SAM" id="MobiDB-lite"/>
    </source>
</evidence>
<comment type="similarity">
    <text evidence="2 6">Belongs to the clathrin light chain family.</text>
</comment>
<sequence>MSAADVGSVSDHGVVPVEMDPAAAFLAQQQSDIAVIEKDDGDDGLGAPDRSVGQPPPAAASLAPVQYDAGFAEASGATVNGDMFELESNGPSPSYTAIAQVDSLRAEPESLRKWREEQKARLEQLDALCKGIGCQFGQRATSDLPITTIHTVSTTTIHTVSTTTIHSIHYYDTQYP</sequence>
<evidence type="ECO:0000256" key="4">
    <source>
        <dbReference type="ARBA" id="ARBA00023176"/>
    </source>
</evidence>
<proteinExistence type="inferred from homology"/>
<evidence type="ECO:0000256" key="5">
    <source>
        <dbReference type="ARBA" id="ARBA00023329"/>
    </source>
</evidence>
<comment type="function">
    <text evidence="6">Clathrin is the major protein of the polyhedral coat of coated pits and vesicles.</text>
</comment>
<dbReference type="Proteomes" id="UP000314982">
    <property type="component" value="Unassembled WGS sequence"/>
</dbReference>
<keyword evidence="4 6" id="KW-0168">Coated pit</keyword>
<keyword evidence="9" id="KW-1185">Reference proteome</keyword>
<dbReference type="GO" id="GO:0005198">
    <property type="term" value="F:structural molecule activity"/>
    <property type="evidence" value="ECO:0007669"/>
    <property type="project" value="InterPro"/>
</dbReference>
<dbReference type="GO" id="GO:0016192">
    <property type="term" value="P:vesicle-mediated transport"/>
    <property type="evidence" value="ECO:0007669"/>
    <property type="project" value="InterPro"/>
</dbReference>
<evidence type="ECO:0000256" key="1">
    <source>
        <dbReference type="ARBA" id="ARBA00004180"/>
    </source>
</evidence>
<evidence type="ECO:0000313" key="8">
    <source>
        <dbReference type="Ensembl" id="ENSHHUP00000029857.1"/>
    </source>
</evidence>
<dbReference type="Pfam" id="PF01086">
    <property type="entry name" value="Clathrin_lg_ch"/>
    <property type="match status" value="1"/>
</dbReference>
<organism evidence="8 9">
    <name type="scientific">Hucho hucho</name>
    <name type="common">huchen</name>
    <dbReference type="NCBI Taxonomy" id="62062"/>
    <lineage>
        <taxon>Eukaryota</taxon>
        <taxon>Metazoa</taxon>
        <taxon>Chordata</taxon>
        <taxon>Craniata</taxon>
        <taxon>Vertebrata</taxon>
        <taxon>Euteleostomi</taxon>
        <taxon>Actinopterygii</taxon>
        <taxon>Neopterygii</taxon>
        <taxon>Teleostei</taxon>
        <taxon>Protacanthopterygii</taxon>
        <taxon>Salmoniformes</taxon>
        <taxon>Salmonidae</taxon>
        <taxon>Salmoninae</taxon>
        <taxon>Hucho</taxon>
    </lineage>
</organism>
<dbReference type="InterPro" id="IPR000996">
    <property type="entry name" value="Clathrin_L-chain"/>
</dbReference>
<dbReference type="AlphaFoldDB" id="A0A4W5LV49"/>
<reference evidence="8" key="2">
    <citation type="submission" date="2025-08" db="UniProtKB">
        <authorList>
            <consortium name="Ensembl"/>
        </authorList>
    </citation>
    <scope>IDENTIFICATION</scope>
</reference>
<evidence type="ECO:0000313" key="9">
    <source>
        <dbReference type="Proteomes" id="UP000314982"/>
    </source>
</evidence>
<reference evidence="9" key="1">
    <citation type="submission" date="2018-06" db="EMBL/GenBank/DDBJ databases">
        <title>Genome assembly of Danube salmon.</title>
        <authorList>
            <person name="Macqueen D.J."/>
            <person name="Gundappa M.K."/>
        </authorList>
    </citation>
    <scope>NUCLEOTIDE SEQUENCE [LARGE SCALE GENOMIC DNA]</scope>
</reference>
<comment type="subcellular location">
    <subcellularLocation>
        <location evidence="1 6">Cytoplasmic vesicle membrane</location>
        <topology evidence="1 6">Peripheral membrane protein</topology>
        <orientation evidence="1 6">Cytoplasmic side</orientation>
    </subcellularLocation>
    <subcellularLocation>
        <location evidence="6">Membrane</location>
        <location evidence="6">Coated pit</location>
        <topology evidence="6">Peripheral membrane protein</topology>
        <orientation evidence="6">Cytoplasmic side</orientation>
    </subcellularLocation>
    <text evidence="6">Cytoplasmic face of coated pits and vesicles.</text>
</comment>
<feature type="region of interest" description="Disordered" evidence="7">
    <location>
        <begin position="35"/>
        <end position="58"/>
    </location>
</feature>